<dbReference type="AlphaFoldDB" id="A0A6G0SW87"/>
<comment type="caution">
    <text evidence="2">The sequence shown here is derived from an EMBL/GenBank/DDBJ whole genome shotgun (WGS) entry which is preliminary data.</text>
</comment>
<dbReference type="PANTHER" id="PTHR47272:SF2">
    <property type="entry name" value="PIGGYBAC TRANSPOSABLE ELEMENT-DERIVED PROTEIN 3-LIKE"/>
    <property type="match status" value="1"/>
</dbReference>
<dbReference type="InterPro" id="IPR029526">
    <property type="entry name" value="PGBD"/>
</dbReference>
<dbReference type="Proteomes" id="UP000475862">
    <property type="component" value="Unassembled WGS sequence"/>
</dbReference>
<feature type="domain" description="PiggyBac transposable element-derived protein" evidence="1">
    <location>
        <begin position="108"/>
        <end position="174"/>
    </location>
</feature>
<keyword evidence="3" id="KW-1185">Reference proteome</keyword>
<evidence type="ECO:0000313" key="2">
    <source>
        <dbReference type="EMBL" id="KAE9522589.1"/>
    </source>
</evidence>
<reference evidence="2 3" key="1">
    <citation type="submission" date="2019-08" db="EMBL/GenBank/DDBJ databases">
        <title>The genome of the soybean aphid Biotype 1, its phylome, world population structure and adaptation to the North American continent.</title>
        <authorList>
            <person name="Giordano R."/>
            <person name="Donthu R.K."/>
            <person name="Hernandez A.G."/>
            <person name="Wright C.L."/>
            <person name="Zimin A.V."/>
        </authorList>
    </citation>
    <scope>NUCLEOTIDE SEQUENCE [LARGE SCALE GENOMIC DNA]</scope>
    <source>
        <tissue evidence="2">Whole aphids</tissue>
    </source>
</reference>
<gene>
    <name evidence="2" type="ORF">AGLY_017011</name>
</gene>
<protein>
    <recommendedName>
        <fullName evidence="1">PiggyBac transposable element-derived protein domain-containing protein</fullName>
    </recommendedName>
</protein>
<evidence type="ECO:0000313" key="3">
    <source>
        <dbReference type="Proteomes" id="UP000475862"/>
    </source>
</evidence>
<organism evidence="2 3">
    <name type="scientific">Aphis glycines</name>
    <name type="common">Soybean aphid</name>
    <dbReference type="NCBI Taxonomy" id="307491"/>
    <lineage>
        <taxon>Eukaryota</taxon>
        <taxon>Metazoa</taxon>
        <taxon>Ecdysozoa</taxon>
        <taxon>Arthropoda</taxon>
        <taxon>Hexapoda</taxon>
        <taxon>Insecta</taxon>
        <taxon>Pterygota</taxon>
        <taxon>Neoptera</taxon>
        <taxon>Paraneoptera</taxon>
        <taxon>Hemiptera</taxon>
        <taxon>Sternorrhyncha</taxon>
        <taxon>Aphidomorpha</taxon>
        <taxon>Aphidoidea</taxon>
        <taxon>Aphididae</taxon>
        <taxon>Aphidini</taxon>
        <taxon>Aphis</taxon>
        <taxon>Aphis</taxon>
    </lineage>
</organism>
<dbReference type="OrthoDB" id="6597229at2759"/>
<proteinExistence type="predicted"/>
<dbReference type="PANTHER" id="PTHR47272">
    <property type="entry name" value="DDE_TNP_1_7 DOMAIN-CONTAINING PROTEIN"/>
    <property type="match status" value="1"/>
</dbReference>
<evidence type="ECO:0000259" key="1">
    <source>
        <dbReference type="Pfam" id="PF13843"/>
    </source>
</evidence>
<sequence>MAHNKLSSQNIMDLLDGDESELDFSYDEDEFPNDELDQLLQEFNSNYSFDTEIDNCNVNNINDVSTVNNILPMTTSKKNIKWIQQPFNTPNIVLDNLDITDPVIFLRNPIDYFMHYFNDDFFETVAFNTNLYAIQQNLTNFKATNQQEIRVLIAIHLIMGCLKFPRVRMYWEKNFKVPNIPNNNHDKFVKIRPLYDLIKKKCNELPKERNLCIDEQIVPFKENGMIYDFILYQGSSTELSPDNLHLFGLGASVVLHLVHSVKKNTHFLFFDNFFSTYNLFEQLYNLGIYAAGTLRPNRFAKPPLLHDKQMAKLGRGTTFEIRSDVKNLFSIGLVKWYDNKAVTLERPEIVKLYNSSMGGVDKSDQLISFYRTFIKSKKWTLRLITHAFDLVASNSWLQYKKEATELSVPKKKNIRFVTLSSTVGRLINTFYAKNSDSKEK</sequence>
<feature type="domain" description="PiggyBac transposable element-derived protein" evidence="1">
    <location>
        <begin position="222"/>
        <end position="396"/>
    </location>
</feature>
<dbReference type="Pfam" id="PF13843">
    <property type="entry name" value="DDE_Tnp_1_7"/>
    <property type="match status" value="2"/>
</dbReference>
<accession>A0A6G0SW87</accession>
<name>A0A6G0SW87_APHGL</name>
<dbReference type="EMBL" id="VYZN01000949">
    <property type="protein sequence ID" value="KAE9522589.1"/>
    <property type="molecule type" value="Genomic_DNA"/>
</dbReference>